<keyword evidence="2" id="KW-0812">Transmembrane</keyword>
<feature type="non-terminal residue" evidence="3">
    <location>
        <position position="1"/>
    </location>
</feature>
<dbReference type="EMBL" id="RQTK01000490">
    <property type="protein sequence ID" value="RUS78781.1"/>
    <property type="molecule type" value="Genomic_DNA"/>
</dbReference>
<dbReference type="OrthoDB" id="6156642at2759"/>
<sequence>DLNETAAQKPWLEETTPGSGLFTFSFAGLANFKSKVMEMVAQKNKYLAERALLRQQMAEALFNRSVPYFQTMQSNFTDGGVDIEPFSVIQRIFGLGTDKPIDDDNVNEGKENGVIKQKDSNANSDNEDSAAAVTEISGDAIIDSALTLNQAEREEADKAVSPAISPIQTGKSTRFSEVTETTTKYPWGRWKAVHKNMWWNSDAAKKRQDFIQAKIQKSIEKRQMWERFASERFSGQEAHATPWGGVQSPPVGDGSEAHNIQDQGGILEDIKEKLRDQFESAITKLNESRNAFLKAKEDMAQGAAGKPWEKPALGGGTTFDPAALMSFKAKIHEMVTLKNQYVAERAALKQEMLTTLRDLLLEHLAQLTESEESPGSQELATPEGTPDTDLNAILQELIDTDTDAVDADVTEGLPFAQSLMLAAAPQGPPSGSDHVTGESGGSGSFAALITMGVVAVVATVVVVGGIMLKKAGRRSLYSHLA</sequence>
<evidence type="ECO:0000313" key="3">
    <source>
        <dbReference type="EMBL" id="RUS78781.1"/>
    </source>
</evidence>
<keyword evidence="2" id="KW-0472">Membrane</keyword>
<accession>A0A3S0ZIU6</accession>
<evidence type="ECO:0000256" key="1">
    <source>
        <dbReference type="SAM" id="MobiDB-lite"/>
    </source>
</evidence>
<evidence type="ECO:0000313" key="4">
    <source>
        <dbReference type="Proteomes" id="UP000271974"/>
    </source>
</evidence>
<proteinExistence type="predicted"/>
<keyword evidence="2" id="KW-1133">Transmembrane helix</keyword>
<feature type="transmembrane region" description="Helical" evidence="2">
    <location>
        <begin position="445"/>
        <end position="468"/>
    </location>
</feature>
<feature type="region of interest" description="Disordered" evidence="1">
    <location>
        <begin position="236"/>
        <end position="259"/>
    </location>
</feature>
<reference evidence="3 4" key="1">
    <citation type="submission" date="2019-01" db="EMBL/GenBank/DDBJ databases">
        <title>A draft genome assembly of the solar-powered sea slug Elysia chlorotica.</title>
        <authorList>
            <person name="Cai H."/>
            <person name="Li Q."/>
            <person name="Fang X."/>
            <person name="Li J."/>
            <person name="Curtis N.E."/>
            <person name="Altenburger A."/>
            <person name="Shibata T."/>
            <person name="Feng M."/>
            <person name="Maeda T."/>
            <person name="Schwartz J.A."/>
            <person name="Shigenobu S."/>
            <person name="Lundholm N."/>
            <person name="Nishiyama T."/>
            <person name="Yang H."/>
            <person name="Hasebe M."/>
            <person name="Li S."/>
            <person name="Pierce S.K."/>
            <person name="Wang J."/>
        </authorList>
    </citation>
    <scope>NUCLEOTIDE SEQUENCE [LARGE SCALE GENOMIC DNA]</scope>
    <source>
        <strain evidence="3">EC2010</strain>
        <tissue evidence="3">Whole organism of an adult</tissue>
    </source>
</reference>
<dbReference type="Proteomes" id="UP000271974">
    <property type="component" value="Unassembled WGS sequence"/>
</dbReference>
<comment type="caution">
    <text evidence="3">The sequence shown here is derived from an EMBL/GenBank/DDBJ whole genome shotgun (WGS) entry which is preliminary data.</text>
</comment>
<protein>
    <submittedName>
        <fullName evidence="3">Uncharacterized protein</fullName>
    </submittedName>
</protein>
<keyword evidence="4" id="KW-1185">Reference proteome</keyword>
<gene>
    <name evidence="3" type="ORF">EGW08_013465</name>
</gene>
<feature type="region of interest" description="Disordered" evidence="1">
    <location>
        <begin position="367"/>
        <end position="388"/>
    </location>
</feature>
<dbReference type="AlphaFoldDB" id="A0A3S0ZIU6"/>
<organism evidence="3 4">
    <name type="scientific">Elysia chlorotica</name>
    <name type="common">Eastern emerald elysia</name>
    <name type="synonym">Sea slug</name>
    <dbReference type="NCBI Taxonomy" id="188477"/>
    <lineage>
        <taxon>Eukaryota</taxon>
        <taxon>Metazoa</taxon>
        <taxon>Spiralia</taxon>
        <taxon>Lophotrochozoa</taxon>
        <taxon>Mollusca</taxon>
        <taxon>Gastropoda</taxon>
        <taxon>Heterobranchia</taxon>
        <taxon>Euthyneura</taxon>
        <taxon>Panpulmonata</taxon>
        <taxon>Sacoglossa</taxon>
        <taxon>Placobranchoidea</taxon>
        <taxon>Plakobranchidae</taxon>
        <taxon>Elysia</taxon>
    </lineage>
</organism>
<evidence type="ECO:0000256" key="2">
    <source>
        <dbReference type="SAM" id="Phobius"/>
    </source>
</evidence>
<name>A0A3S0ZIU6_ELYCH</name>